<dbReference type="EC" id="3.4.21.89" evidence="3 7"/>
<dbReference type="Gene3D" id="2.10.109.10">
    <property type="entry name" value="Umud Fragment, subunit A"/>
    <property type="match status" value="1"/>
</dbReference>
<feature type="domain" description="Peptidase S26" evidence="8">
    <location>
        <begin position="44"/>
        <end position="241"/>
    </location>
</feature>
<dbReference type="GO" id="GO:0016020">
    <property type="term" value="C:membrane"/>
    <property type="evidence" value="ECO:0007669"/>
    <property type="project" value="UniProtKB-SubCell"/>
</dbReference>
<gene>
    <name evidence="9" type="primary">lepB1</name>
    <name evidence="9" type="ordered locus">CBUD_1201</name>
</gene>
<keyword evidence="7" id="KW-1133">Transmembrane helix</keyword>
<dbReference type="PROSITE" id="PS00761">
    <property type="entry name" value="SPASE_I_3"/>
    <property type="match status" value="1"/>
</dbReference>
<dbReference type="PRINTS" id="PR00727">
    <property type="entry name" value="LEADERPTASE"/>
</dbReference>
<feature type="active site" evidence="6">
    <location>
        <position position="129"/>
    </location>
</feature>
<comment type="subcellular location">
    <subcellularLocation>
        <location evidence="7">Membrane</location>
        <topology evidence="7">Multi-pass membrane protein</topology>
    </subcellularLocation>
</comment>
<dbReference type="InterPro" id="IPR036286">
    <property type="entry name" value="LexA/Signal_pep-like_sf"/>
</dbReference>
<dbReference type="InterPro" id="IPR019757">
    <property type="entry name" value="Pept_S26A_signal_pept_1_Lys-AS"/>
</dbReference>
<feature type="transmembrane region" description="Helical" evidence="7">
    <location>
        <begin position="6"/>
        <end position="26"/>
    </location>
</feature>
<dbReference type="PANTHER" id="PTHR43390">
    <property type="entry name" value="SIGNAL PEPTIDASE I"/>
    <property type="match status" value="1"/>
</dbReference>
<feature type="transmembrane region" description="Helical" evidence="7">
    <location>
        <begin position="46"/>
        <end position="65"/>
    </location>
</feature>
<dbReference type="CDD" id="cd06530">
    <property type="entry name" value="S26_SPase_I"/>
    <property type="match status" value="1"/>
</dbReference>
<dbReference type="GO" id="GO:0006465">
    <property type="term" value="P:signal peptide processing"/>
    <property type="evidence" value="ECO:0007669"/>
    <property type="project" value="InterPro"/>
</dbReference>
<dbReference type="PANTHER" id="PTHR43390:SF1">
    <property type="entry name" value="CHLOROPLAST PROCESSING PEPTIDASE"/>
    <property type="match status" value="1"/>
</dbReference>
<name>A9KE44_COXBN</name>
<evidence type="ECO:0000313" key="9">
    <source>
        <dbReference type="EMBL" id="ABS76714.1"/>
    </source>
</evidence>
<accession>A9KE44</accession>
<organism evidence="9 10">
    <name type="scientific">Coxiella burnetii (strain Dugway 5J108-111)</name>
    <dbReference type="NCBI Taxonomy" id="434922"/>
    <lineage>
        <taxon>Bacteria</taxon>
        <taxon>Pseudomonadati</taxon>
        <taxon>Pseudomonadota</taxon>
        <taxon>Gammaproteobacteria</taxon>
        <taxon>Legionellales</taxon>
        <taxon>Coxiellaceae</taxon>
        <taxon>Coxiella</taxon>
    </lineage>
</organism>
<keyword evidence="7" id="KW-0645">Protease</keyword>
<dbReference type="Pfam" id="PF10502">
    <property type="entry name" value="Peptidase_S26"/>
    <property type="match status" value="1"/>
</dbReference>
<evidence type="ECO:0000256" key="5">
    <source>
        <dbReference type="ARBA" id="ARBA00022801"/>
    </source>
</evidence>
<evidence type="ECO:0000256" key="1">
    <source>
        <dbReference type="ARBA" id="ARBA00000677"/>
    </source>
</evidence>
<dbReference type="Proteomes" id="UP000008555">
    <property type="component" value="Chromosome"/>
</dbReference>
<keyword evidence="7" id="KW-0812">Transmembrane</keyword>
<keyword evidence="7" id="KW-0472">Membrane</keyword>
<dbReference type="InterPro" id="IPR019533">
    <property type="entry name" value="Peptidase_S26"/>
</dbReference>
<keyword evidence="5 7" id="KW-0378">Hydrolase</keyword>
<evidence type="ECO:0000256" key="4">
    <source>
        <dbReference type="ARBA" id="ARBA00019232"/>
    </source>
</evidence>
<dbReference type="NCBIfam" id="TIGR02227">
    <property type="entry name" value="sigpep_I_bact"/>
    <property type="match status" value="1"/>
</dbReference>
<dbReference type="InterPro" id="IPR000223">
    <property type="entry name" value="Pept_S26A_signal_pept_1"/>
</dbReference>
<dbReference type="AlphaFoldDB" id="A9KE44"/>
<dbReference type="GO" id="GO:0004252">
    <property type="term" value="F:serine-type endopeptidase activity"/>
    <property type="evidence" value="ECO:0007669"/>
    <property type="project" value="InterPro"/>
</dbReference>
<protein>
    <recommendedName>
        <fullName evidence="4 7">Signal peptidase I</fullName>
        <ecNumber evidence="3 7">3.4.21.89</ecNumber>
    </recommendedName>
</protein>
<evidence type="ECO:0000256" key="7">
    <source>
        <dbReference type="RuleBase" id="RU362042"/>
    </source>
</evidence>
<evidence type="ECO:0000256" key="3">
    <source>
        <dbReference type="ARBA" id="ARBA00013208"/>
    </source>
</evidence>
<comment type="similarity">
    <text evidence="2 7">Belongs to the peptidase S26 family.</text>
</comment>
<dbReference type="HOGENOM" id="CLU_028723_1_1_6"/>
<evidence type="ECO:0000313" key="10">
    <source>
        <dbReference type="Proteomes" id="UP000008555"/>
    </source>
</evidence>
<dbReference type="GO" id="GO:0009003">
    <property type="term" value="F:signal peptidase activity"/>
    <property type="evidence" value="ECO:0007669"/>
    <property type="project" value="UniProtKB-EC"/>
</dbReference>
<dbReference type="PROSITE" id="PS00760">
    <property type="entry name" value="SPASE_I_2"/>
    <property type="match status" value="1"/>
</dbReference>
<evidence type="ECO:0000259" key="8">
    <source>
        <dbReference type="Pfam" id="PF10502"/>
    </source>
</evidence>
<dbReference type="InterPro" id="IPR019758">
    <property type="entry name" value="Pept_S26A_signal_pept_1_CS"/>
</dbReference>
<reference evidence="9 10" key="1">
    <citation type="journal article" date="2009" name="Infect. Immun.">
        <title>Comparative genomics reveal extensive transposon-mediated genomic plasticity and diversity among potential effector proteins within the genus Coxiella.</title>
        <authorList>
            <person name="Beare P.A."/>
            <person name="Unsworth N."/>
            <person name="Andoh M."/>
            <person name="Voth D.E."/>
            <person name="Omsland A."/>
            <person name="Gilk S.D."/>
            <person name="Williams K.P."/>
            <person name="Sobral B.W."/>
            <person name="Kupko J.J.III."/>
            <person name="Porcella S.F."/>
            <person name="Samuel J.E."/>
            <person name="Heinzen R.A."/>
        </authorList>
    </citation>
    <scope>NUCLEOTIDE SEQUENCE [LARGE SCALE GENOMIC DNA]</scope>
    <source>
        <strain evidence="9 10">Dugway 5J108-111</strain>
    </source>
</reference>
<dbReference type="KEGG" id="cbd:CBUD_1201"/>
<evidence type="ECO:0000256" key="6">
    <source>
        <dbReference type="PIRSR" id="PIRSR600223-1"/>
    </source>
</evidence>
<dbReference type="RefSeq" id="WP_011996965.1">
    <property type="nucleotide sequence ID" value="NC_009727.1"/>
</dbReference>
<proteinExistence type="inferred from homology"/>
<dbReference type="SUPFAM" id="SSF51306">
    <property type="entry name" value="LexA/Signal peptidase"/>
    <property type="match status" value="1"/>
</dbReference>
<feature type="active site" evidence="6">
    <location>
        <position position="74"/>
    </location>
</feature>
<sequence>MIFDFLNILSLLTIFAGVVWLVDILWRRIKKIPIEKGTKPPLIIDYARSFFPILLIVLIIRSFLFQPYRVPTGSLEPTIMPGDMILVNQYDYGLRVPLWNKKIVDVGEPKRGQIALFRWPVNPAATFVKRVIGVPGDRISYQDKVFYINGKEMSQKFIKNTLEIGDDGKTWPAKEYEEDLNGVKHLIILRPDRPAQNFKDLIVPKGKYLMIGDNRDDSDDSRSWGFVPARNFIGRAILIWMSWDSQKDRVRWERIGDRL</sequence>
<dbReference type="EMBL" id="CP000733">
    <property type="protein sequence ID" value="ABS76714.1"/>
    <property type="molecule type" value="Genomic_DNA"/>
</dbReference>
<evidence type="ECO:0000256" key="2">
    <source>
        <dbReference type="ARBA" id="ARBA00009370"/>
    </source>
</evidence>
<comment type="catalytic activity">
    <reaction evidence="1 7">
        <text>Cleavage of hydrophobic, N-terminal signal or leader sequences from secreted and periplasmic proteins.</text>
        <dbReference type="EC" id="3.4.21.89"/>
    </reaction>
</comment>